<dbReference type="AlphaFoldDB" id="B2APN1"/>
<reference evidence="3" key="1">
    <citation type="journal article" date="2008" name="Genome Biol.">
        <title>The genome sequence of the model ascomycete fungus Podospora anserina.</title>
        <authorList>
            <person name="Espagne E."/>
            <person name="Lespinet O."/>
            <person name="Malagnac F."/>
            <person name="Da Silva C."/>
            <person name="Jaillon O."/>
            <person name="Porcel B.M."/>
            <person name="Couloux A."/>
            <person name="Aury J.-M."/>
            <person name="Segurens B."/>
            <person name="Poulain J."/>
            <person name="Anthouard V."/>
            <person name="Grossetete S."/>
            <person name="Khalili H."/>
            <person name="Coppin E."/>
            <person name="Dequard-Chablat M."/>
            <person name="Picard M."/>
            <person name="Contamine V."/>
            <person name="Arnaise S."/>
            <person name="Bourdais A."/>
            <person name="Berteaux-Lecellier V."/>
            <person name="Gautheret D."/>
            <person name="de Vries R.P."/>
            <person name="Battaglia E."/>
            <person name="Coutinho P.M."/>
            <person name="Danchin E.G.J."/>
            <person name="Henrissat B."/>
            <person name="El Khoury R."/>
            <person name="Sainsard-Chanet A."/>
            <person name="Boivin A."/>
            <person name="Pinan-Lucarre B."/>
            <person name="Sellem C.H."/>
            <person name="Debuchy R."/>
            <person name="Wincker P."/>
            <person name="Weissenbach J."/>
            <person name="Silar P."/>
        </authorList>
    </citation>
    <scope>NUCLEOTIDE SEQUENCE [LARGE SCALE GENOMIC DNA]</scope>
    <source>
        <strain evidence="3">S mat+</strain>
    </source>
</reference>
<evidence type="ECO:0000256" key="1">
    <source>
        <dbReference type="SAM" id="MobiDB-lite"/>
    </source>
</evidence>
<organism evidence="3">
    <name type="scientific">Podospora anserina (strain S / ATCC MYA-4624 / DSM 980 / FGSC 10383)</name>
    <name type="common">Pleurage anserina</name>
    <dbReference type="NCBI Taxonomy" id="515849"/>
    <lineage>
        <taxon>Eukaryota</taxon>
        <taxon>Fungi</taxon>
        <taxon>Dikarya</taxon>
        <taxon>Ascomycota</taxon>
        <taxon>Pezizomycotina</taxon>
        <taxon>Sordariomycetes</taxon>
        <taxon>Sordariomycetidae</taxon>
        <taxon>Sordariales</taxon>
        <taxon>Podosporaceae</taxon>
        <taxon>Podospora</taxon>
        <taxon>Podospora anserina</taxon>
    </lineage>
</organism>
<name>B2APN1_PODAN</name>
<evidence type="ECO:0000259" key="2">
    <source>
        <dbReference type="PROSITE" id="PS50090"/>
    </source>
</evidence>
<dbReference type="HOGENOM" id="CLU_052843_0_0_1"/>
<feature type="domain" description="Myb-like" evidence="2">
    <location>
        <begin position="101"/>
        <end position="151"/>
    </location>
</feature>
<dbReference type="InterPro" id="IPR009057">
    <property type="entry name" value="Homeodomain-like_sf"/>
</dbReference>
<feature type="region of interest" description="Disordered" evidence="1">
    <location>
        <begin position="234"/>
        <end position="253"/>
    </location>
</feature>
<feature type="compositionally biased region" description="Low complexity" evidence="1">
    <location>
        <begin position="299"/>
        <end position="352"/>
    </location>
</feature>
<dbReference type="CDD" id="cd00167">
    <property type="entry name" value="SANT"/>
    <property type="match status" value="1"/>
</dbReference>
<dbReference type="KEGG" id="pan:PODANSg2747"/>
<gene>
    <name evidence="3" type="ORF">PODANS_5_11550</name>
</gene>
<dbReference type="OrthoDB" id="4151352at2759"/>
<accession>B2APN1</accession>
<dbReference type="SMART" id="SM00717">
    <property type="entry name" value="SANT"/>
    <property type="match status" value="1"/>
</dbReference>
<dbReference type="Gene3D" id="1.10.10.60">
    <property type="entry name" value="Homeodomain-like"/>
    <property type="match status" value="1"/>
</dbReference>
<dbReference type="PROSITE" id="PS50090">
    <property type="entry name" value="MYB_LIKE"/>
    <property type="match status" value="1"/>
</dbReference>
<evidence type="ECO:0000313" key="3">
    <source>
        <dbReference type="EMBL" id="CAP65963.1"/>
    </source>
</evidence>
<feature type="compositionally biased region" description="Polar residues" evidence="1">
    <location>
        <begin position="264"/>
        <end position="278"/>
    </location>
</feature>
<dbReference type="EMBL" id="CU633876">
    <property type="protein sequence ID" value="CAP65963.1"/>
    <property type="molecule type" value="Genomic_DNA"/>
</dbReference>
<protein>
    <submittedName>
        <fullName evidence="3">Podospora anserina S mat+ genomic DNA chromosome 5, supercontig 10</fullName>
    </submittedName>
</protein>
<dbReference type="Pfam" id="PF13921">
    <property type="entry name" value="Myb_DNA-bind_6"/>
    <property type="match status" value="1"/>
</dbReference>
<reference evidence="3" key="2">
    <citation type="submission" date="2008-07" db="EMBL/GenBank/DDBJ databases">
        <authorList>
            <person name="Genoscope - CEA"/>
        </authorList>
    </citation>
    <scope>NUCLEOTIDE SEQUENCE</scope>
    <source>
        <strain evidence="3">S mat+</strain>
    </source>
</reference>
<dbReference type="VEuPathDB" id="FungiDB:PODANS_5_11550"/>
<dbReference type="SUPFAM" id="SSF46689">
    <property type="entry name" value="Homeodomain-like"/>
    <property type="match status" value="1"/>
</dbReference>
<dbReference type="GeneID" id="6189930"/>
<proteinExistence type="predicted"/>
<feature type="region of interest" description="Disordered" evidence="1">
    <location>
        <begin position="264"/>
        <end position="379"/>
    </location>
</feature>
<sequence length="379" mass="41301">MPNLTRAPSSSGSNANSNNTYYHYPDVTSAPDTMSYYQPTRQLSGFYSDLTTTAGGNPMMAASYDPYAVNPVGHAVPSLQISTHHQPPHMGGPVGGTLPTQHRASSGAWNQEDDRTLLALRAMGKNWNQIQREAFPGKTGNACRKRHERLMERRGQNDFDNRKLERLCKEYMSMRKEIWQPLAARCGEKWNVVEMQVCFFPLPFLLVPILTSEKCMSNGLKNIQSHARAYARRERLETGQPLPSSYDDDIGLGALTPIDDVAEQSYSSPETTGSTGAHSTPGAASSNGSSGHGMGHHYGGMPQYHQSYGHHTGYGHGYSNSVSSTGTAYGGQQQTQQQQQQSQNGGQSQGASPYMGHGGRLPSVGDMGIDAMLNRGQQQ</sequence>
<dbReference type="RefSeq" id="XP_001905720.1">
    <property type="nucleotide sequence ID" value="XM_001905685.1"/>
</dbReference>
<dbReference type="InterPro" id="IPR001005">
    <property type="entry name" value="SANT/Myb"/>
</dbReference>